<comment type="function">
    <text evidence="7">Essential cell division protein.</text>
</comment>
<dbReference type="EMBL" id="AP022822">
    <property type="protein sequence ID" value="BCA85309.1"/>
    <property type="molecule type" value="Genomic_DNA"/>
</dbReference>
<evidence type="ECO:0000256" key="3">
    <source>
        <dbReference type="ARBA" id="ARBA00022692"/>
    </source>
</evidence>
<keyword evidence="6 7" id="KW-0131">Cell cycle</keyword>
<evidence type="ECO:0000256" key="1">
    <source>
        <dbReference type="ARBA" id="ARBA00022475"/>
    </source>
</evidence>
<dbReference type="InterPro" id="IPR007060">
    <property type="entry name" value="FtsL/DivIC"/>
</dbReference>
<dbReference type="GO" id="GO:0032153">
    <property type="term" value="C:cell division site"/>
    <property type="evidence" value="ECO:0007669"/>
    <property type="project" value="UniProtKB-UniRule"/>
</dbReference>
<dbReference type="NCBIfam" id="TIGR02209">
    <property type="entry name" value="ftsL_broad"/>
    <property type="match status" value="1"/>
</dbReference>
<evidence type="ECO:0000256" key="6">
    <source>
        <dbReference type="ARBA" id="ARBA00023306"/>
    </source>
</evidence>
<dbReference type="KEGG" id="esg:EsVE80_08320"/>
<comment type="subcellular location">
    <subcellularLocation>
        <location evidence="7">Cell membrane</location>
        <topology evidence="7">Single-pass type II membrane protein</topology>
    </subcellularLocation>
    <text evidence="7">Localizes to the division septum where it forms a ring structure.</text>
</comment>
<evidence type="ECO:0000256" key="7">
    <source>
        <dbReference type="HAMAP-Rule" id="MF_00910"/>
    </source>
</evidence>
<evidence type="ECO:0000256" key="4">
    <source>
        <dbReference type="ARBA" id="ARBA00022989"/>
    </source>
</evidence>
<name>A0A679IB67_9ENTE</name>
<accession>A0A679IB67</accession>
<comment type="similarity">
    <text evidence="7">Belongs to the FtsL family.</text>
</comment>
<evidence type="ECO:0000256" key="5">
    <source>
        <dbReference type="ARBA" id="ARBA00023136"/>
    </source>
</evidence>
<keyword evidence="1 7" id="KW-1003">Cell membrane</keyword>
<keyword evidence="2 7" id="KW-0132">Cell division</keyword>
<keyword evidence="5 7" id="KW-0472">Membrane</keyword>
<keyword evidence="4 7" id="KW-1133">Transmembrane helix</keyword>
<evidence type="ECO:0000256" key="8">
    <source>
        <dbReference type="NCBIfam" id="TIGR02209"/>
    </source>
</evidence>
<dbReference type="Proteomes" id="UP000502998">
    <property type="component" value="Chromosome"/>
</dbReference>
<dbReference type="AlphaFoldDB" id="A0A679IB67"/>
<reference evidence="10 11" key="1">
    <citation type="submission" date="2020-02" db="EMBL/GenBank/DDBJ databases">
        <title>Characterization of vanA genotype vancomycin-resistant Enterococcus saigonensis VE80.</title>
        <authorList>
            <person name="Harada T."/>
            <person name="Motooka D."/>
            <person name="Nakamura S."/>
            <person name="Yamamoto Y."/>
            <person name="Kawahara R."/>
            <person name="Kawatsu K."/>
        </authorList>
    </citation>
    <scope>NUCLEOTIDE SEQUENCE [LARGE SCALE GENOMIC DNA]</scope>
    <source>
        <strain evidence="10 11">VE80</strain>
    </source>
</reference>
<dbReference type="GO" id="GO:0043093">
    <property type="term" value="P:FtsZ-dependent cytokinesis"/>
    <property type="evidence" value="ECO:0007669"/>
    <property type="project" value="UniProtKB-UniRule"/>
</dbReference>
<feature type="compositionally biased region" description="Basic and acidic residues" evidence="9">
    <location>
        <begin position="1"/>
        <end position="10"/>
    </location>
</feature>
<evidence type="ECO:0000313" key="11">
    <source>
        <dbReference type="Proteomes" id="UP000502998"/>
    </source>
</evidence>
<dbReference type="GO" id="GO:0005886">
    <property type="term" value="C:plasma membrane"/>
    <property type="evidence" value="ECO:0007669"/>
    <property type="project" value="UniProtKB-SubCell"/>
</dbReference>
<feature type="region of interest" description="Disordered" evidence="9">
    <location>
        <begin position="1"/>
        <end position="35"/>
    </location>
</feature>
<sequence>MAEAKREYHYDMNQAAPAPQIEQPNPSAKPSTPIRPEIIRIPSSPARKLKRISGLEKVIGIFLLAAVIGLAILTVYVRTDISQLEREVSQIEAQTTQQADEKTRLEQEKSELSKTERIKKIAEKKGLKINDDNLRKVK</sequence>
<evidence type="ECO:0000256" key="2">
    <source>
        <dbReference type="ARBA" id="ARBA00022618"/>
    </source>
</evidence>
<feature type="region of interest" description="Disordered" evidence="9">
    <location>
        <begin position="91"/>
        <end position="113"/>
    </location>
</feature>
<keyword evidence="11" id="KW-1185">Reference proteome</keyword>
<feature type="compositionally biased region" description="Basic and acidic residues" evidence="9">
    <location>
        <begin position="99"/>
        <end position="113"/>
    </location>
</feature>
<dbReference type="HAMAP" id="MF_00910">
    <property type="entry name" value="FtsL"/>
    <property type="match status" value="1"/>
</dbReference>
<feature type="transmembrane region" description="Helical" evidence="7">
    <location>
        <begin position="58"/>
        <end position="77"/>
    </location>
</feature>
<organism evidence="10 11">
    <name type="scientific">Enterococcus saigonensis</name>
    <dbReference type="NCBI Taxonomy" id="1805431"/>
    <lineage>
        <taxon>Bacteria</taxon>
        <taxon>Bacillati</taxon>
        <taxon>Bacillota</taxon>
        <taxon>Bacilli</taxon>
        <taxon>Lactobacillales</taxon>
        <taxon>Enterococcaceae</taxon>
        <taxon>Enterococcus</taxon>
    </lineage>
</organism>
<dbReference type="RefSeq" id="WP_173102602.1">
    <property type="nucleotide sequence ID" value="NZ_AP022822.1"/>
</dbReference>
<keyword evidence="3 7" id="KW-0812">Transmembrane</keyword>
<evidence type="ECO:0000313" key="10">
    <source>
        <dbReference type="EMBL" id="BCA85309.1"/>
    </source>
</evidence>
<protein>
    <recommendedName>
        <fullName evidence="7 8">Cell division protein FtsL</fullName>
    </recommendedName>
</protein>
<gene>
    <name evidence="7 10" type="primary">ftsL</name>
    <name evidence="10" type="ORF">EsVE80_08320</name>
</gene>
<proteinExistence type="inferred from homology"/>
<dbReference type="Pfam" id="PF04977">
    <property type="entry name" value="DivIC"/>
    <property type="match status" value="1"/>
</dbReference>
<dbReference type="InterPro" id="IPR011922">
    <property type="entry name" value="Cell_div_FtsL"/>
</dbReference>
<evidence type="ECO:0000256" key="9">
    <source>
        <dbReference type="SAM" id="MobiDB-lite"/>
    </source>
</evidence>